<dbReference type="SMART" id="SM00404">
    <property type="entry name" value="PTPc_motif"/>
    <property type="match status" value="1"/>
</dbReference>
<feature type="compositionally biased region" description="Low complexity" evidence="2">
    <location>
        <begin position="714"/>
        <end position="724"/>
    </location>
</feature>
<evidence type="ECO:0000313" key="9">
    <source>
        <dbReference type="WBParaSite" id="HPLM_0000719801-mRNA-1"/>
    </source>
</evidence>
<dbReference type="GO" id="GO:0042802">
    <property type="term" value="F:identical protein binding"/>
    <property type="evidence" value="ECO:0007669"/>
    <property type="project" value="InterPro"/>
</dbReference>
<evidence type="ECO:0000259" key="3">
    <source>
        <dbReference type="PROSITE" id="PS50020"/>
    </source>
</evidence>
<dbReference type="InterPro" id="IPR040375">
    <property type="entry name" value="DGCR8"/>
</dbReference>
<organism evidence="9">
    <name type="scientific">Haemonchus placei</name>
    <name type="common">Barber's pole worm</name>
    <dbReference type="NCBI Taxonomy" id="6290"/>
    <lineage>
        <taxon>Eukaryota</taxon>
        <taxon>Metazoa</taxon>
        <taxon>Ecdysozoa</taxon>
        <taxon>Nematoda</taxon>
        <taxon>Chromadorea</taxon>
        <taxon>Rhabditida</taxon>
        <taxon>Rhabditina</taxon>
        <taxon>Rhabditomorpha</taxon>
        <taxon>Strongyloidea</taxon>
        <taxon>Trichostrongylidae</taxon>
        <taxon>Haemonchus</taxon>
    </lineage>
</organism>
<feature type="compositionally biased region" description="Low complexity" evidence="2">
    <location>
        <begin position="44"/>
        <end position="68"/>
    </location>
</feature>
<feature type="domain" description="Tyrosine specific protein phosphatases" evidence="5">
    <location>
        <begin position="178"/>
        <end position="248"/>
    </location>
</feature>
<proteinExistence type="predicted"/>
<dbReference type="OrthoDB" id="112668at2759"/>
<reference evidence="7 8" key="2">
    <citation type="submission" date="2018-11" db="EMBL/GenBank/DDBJ databases">
        <authorList>
            <consortium name="Pathogen Informatics"/>
        </authorList>
    </citation>
    <scope>NUCLEOTIDE SEQUENCE [LARGE SCALE GENOMIC DNA]</scope>
    <source>
        <strain evidence="7 8">MHpl1</strain>
    </source>
</reference>
<dbReference type="InterPro" id="IPR003595">
    <property type="entry name" value="Tyr_Pase_cat"/>
</dbReference>
<dbReference type="SMART" id="SM00194">
    <property type="entry name" value="PTPc"/>
    <property type="match status" value="1"/>
</dbReference>
<protein>
    <submittedName>
        <fullName evidence="9">TYR_PHOSPHATASE_2 domain-containing protein</fullName>
    </submittedName>
</protein>
<dbReference type="WBParaSite" id="HPLM_0000719801-mRNA-1">
    <property type="protein sequence ID" value="HPLM_0000719801-mRNA-1"/>
    <property type="gene ID" value="HPLM_0000719801"/>
</dbReference>
<feature type="region of interest" description="Disordered" evidence="2">
    <location>
        <begin position="1266"/>
        <end position="1372"/>
    </location>
</feature>
<feature type="domain" description="WW" evidence="3">
    <location>
        <begin position="817"/>
        <end position="850"/>
    </location>
</feature>
<dbReference type="SUPFAM" id="SSF52799">
    <property type="entry name" value="(Phosphotyrosine protein) phosphatases II"/>
    <property type="match status" value="1"/>
</dbReference>
<dbReference type="Pfam" id="PF03299">
    <property type="entry name" value="TF_AP-2"/>
    <property type="match status" value="1"/>
</dbReference>
<dbReference type="PROSITE" id="PS50056">
    <property type="entry name" value="TYR_PHOSPHATASE_2"/>
    <property type="match status" value="1"/>
</dbReference>
<evidence type="ECO:0000256" key="1">
    <source>
        <dbReference type="PROSITE-ProRule" id="PRU00266"/>
    </source>
</evidence>
<dbReference type="GO" id="GO:0003725">
    <property type="term" value="F:double-stranded RNA binding"/>
    <property type="evidence" value="ECO:0007669"/>
    <property type="project" value="TreeGrafter"/>
</dbReference>
<dbReference type="PROSITE" id="PS00383">
    <property type="entry name" value="TYR_PHOSPHATASE_1"/>
    <property type="match status" value="1"/>
</dbReference>
<evidence type="ECO:0000256" key="2">
    <source>
        <dbReference type="SAM" id="MobiDB-lite"/>
    </source>
</evidence>
<dbReference type="InterPro" id="IPR001202">
    <property type="entry name" value="WW_dom"/>
</dbReference>
<dbReference type="PANTHER" id="PTHR13482:SF3">
    <property type="entry name" value="MICROPROCESSOR COMPLEX SUBUNIT DGCR8"/>
    <property type="match status" value="1"/>
</dbReference>
<dbReference type="Proteomes" id="UP000268014">
    <property type="component" value="Unassembled WGS sequence"/>
</dbReference>
<dbReference type="InterPro" id="IPR029021">
    <property type="entry name" value="Prot-tyrosine_phosphatase-like"/>
</dbReference>
<feature type="region of interest" description="Disordered" evidence="2">
    <location>
        <begin position="654"/>
        <end position="765"/>
    </location>
</feature>
<keyword evidence="1" id="KW-0694">RNA-binding</keyword>
<dbReference type="InterPro" id="IPR000387">
    <property type="entry name" value="Tyr_Pase_dom"/>
</dbReference>
<dbReference type="PROSITE" id="PS50055">
    <property type="entry name" value="TYR_PHOSPHATASE_PTP"/>
    <property type="match status" value="1"/>
</dbReference>
<feature type="compositionally biased region" description="Polar residues" evidence="2">
    <location>
        <begin position="1281"/>
        <end position="1291"/>
    </location>
</feature>
<dbReference type="STRING" id="6290.A0A0N4WA21"/>
<feature type="domain" description="DRBM" evidence="6">
    <location>
        <begin position="1086"/>
        <end position="1110"/>
    </location>
</feature>
<evidence type="ECO:0000313" key="7">
    <source>
        <dbReference type="EMBL" id="VDO31198.1"/>
    </source>
</evidence>
<feature type="compositionally biased region" description="Polar residues" evidence="2">
    <location>
        <begin position="745"/>
        <end position="757"/>
    </location>
</feature>
<dbReference type="GO" id="GO:0020037">
    <property type="term" value="F:heme binding"/>
    <property type="evidence" value="ECO:0007669"/>
    <property type="project" value="InterPro"/>
</dbReference>
<feature type="compositionally biased region" description="Basic and acidic residues" evidence="2">
    <location>
        <begin position="1297"/>
        <end position="1350"/>
    </location>
</feature>
<dbReference type="Gene3D" id="3.30.160.20">
    <property type="match status" value="1"/>
</dbReference>
<dbReference type="GO" id="GO:0004725">
    <property type="term" value="F:protein tyrosine phosphatase activity"/>
    <property type="evidence" value="ECO:0007669"/>
    <property type="project" value="InterPro"/>
</dbReference>
<keyword evidence="8" id="KW-1185">Reference proteome</keyword>
<dbReference type="PRINTS" id="PR01748">
    <property type="entry name" value="AP2TNSCPFCT"/>
</dbReference>
<dbReference type="GO" id="GO:0070877">
    <property type="term" value="C:microprocessor complex"/>
    <property type="evidence" value="ECO:0007669"/>
    <property type="project" value="InterPro"/>
</dbReference>
<dbReference type="Pfam" id="PF00035">
    <property type="entry name" value="dsrm"/>
    <property type="match status" value="1"/>
</dbReference>
<evidence type="ECO:0000259" key="6">
    <source>
        <dbReference type="PROSITE" id="PS50137"/>
    </source>
</evidence>
<dbReference type="InterPro" id="IPR014720">
    <property type="entry name" value="dsRBD_dom"/>
</dbReference>
<sequence>MHSALSNLQSASLTINNALGLFDCCEPTNREIVKPASTNEEVDSSVGTASTAASSSTTTASAMSDSRASADSVKKYERNIATVLKAFASMCETLTPELLRQQFYSLPQPDPREYIVSGDPSNAHKNRYSNIPCLDSSRILLEFLLIEGGGGYIHANRVTYPLLRNEFILTQAPSENAQTMFTILRRVRGSKTPVVVHCSAGVGRSGTLVALEMCLMTVANTRPIDIHSIVSSLRRCRALAVQSLDQYLSLYKLVLQFAQQNGCISSKRRADFIDEPPCKRSEYTDMENLHSGMYTISPNYPTNPTMPNQQNFLQALQDVFQPPFNSQISPNYPTNPTMPNQQNFLQALQDVFQPPFNSQVFPMNFPAFQPTAFSPNQMSVPQNGSTLLRIISEKRDPKPVPFGSRETFDEISGNLKPALFDSRETFDETTGRLCLLNSSTKYQVTLGEIQRRLSHPETLHASLVNSILRKAKLKDGCRVLRNRLAEKGVILPPGRRKTATTTTFTALCEKEAVLMARDFDFLCRNALNICSVARRSSQMTYSLQDLDGASRVLAGVLDAFEDVPENPEDYVEKDASTHTINTLSLLTHGFGHNAIKSVLKLTMGIIEQQRLMLHGAPPTYNPFPEQQKPLFIMEDDISVLELQRKREELLRLLQEAGDDDDDDECSEESSSNEDYEELDEDEEEEEENGEGDEGDANENDVESPPSKKARLNEAADAAPSTASSADEEWKNMNGSACPMAHIPASASTGERSESCSQKALDEDQEMEYEDDLYDDILDVDDILEEAVDKIKKEAEDSESTPVIWKYVPERLEHDHFMNLPEGWARITHNSGMPVYLHRKTRVVSLSKPYFIGTQGVRDHRIPVTGVPCLHQRRVLERDAALAKEAEKQKSNPTESTLESEIKQKLIAPAVKIERQEDYLLTGEEYRKYAEKLFKFKTIQVKKFNNFKEKKAAYREKQLDQALKDSGVPMKMKEVLKKKEKAPAGLALIHIESADPRFHKRSFVMNPQGKSSITVLHEYSQRALKGRTIYHIEETRNATKPFHATGIVVVKKSIRVQIAGKIKDKLALLGSSNGVDGDADEDSIIVGRGEGPSKRVAKMVAAKQALAVLIPEIRFNDDFMATIQPPDATEKNYDDQAIALFDELPIDDPRISDLSMRTCQPKPLILLKTALLRSIKLCREVPSTKVELLGPMRTRVTMTVGDMTAEVIANGSKIGQQHAAQNLLKQMHPEVSTYGGLLRIYANPDEKEEQRETRKLQAELVQLQNQTKALSDTKRSGKSKGHASSNANSDSVKSAAVRAREKAERARGRAEKLKEKASEAKELSEKLKLKVEKAKRAADRATSRSDREKSRAASAKWSKLSEQYRKANRRSSKLRSLVDKATKRYKKLLRKAEKPVEKKRWERVKDGGKNYRADANEAVLALLRKEMARIKERTATRTYMYETKPAVK</sequence>
<gene>
    <name evidence="7" type="ORF">HPLM_LOCUS7190</name>
</gene>
<dbReference type="Pfam" id="PF00102">
    <property type="entry name" value="Y_phosphatase"/>
    <property type="match status" value="1"/>
</dbReference>
<accession>A0A0N4WA21</accession>
<name>A0A0N4WA21_HAEPC</name>
<dbReference type="Gene3D" id="2.20.70.10">
    <property type="match status" value="1"/>
</dbReference>
<dbReference type="Gene3D" id="3.30.160.590">
    <property type="match status" value="1"/>
</dbReference>
<dbReference type="SUPFAM" id="SSF54768">
    <property type="entry name" value="dsRNA-binding domain-like"/>
    <property type="match status" value="1"/>
</dbReference>
<evidence type="ECO:0000259" key="4">
    <source>
        <dbReference type="PROSITE" id="PS50055"/>
    </source>
</evidence>
<reference evidence="9" key="1">
    <citation type="submission" date="2016-04" db="UniProtKB">
        <authorList>
            <consortium name="WormBaseParasite"/>
        </authorList>
    </citation>
    <scope>IDENTIFICATION</scope>
</reference>
<dbReference type="GO" id="GO:0070878">
    <property type="term" value="F:primary miRNA binding"/>
    <property type="evidence" value="ECO:0007669"/>
    <property type="project" value="TreeGrafter"/>
</dbReference>
<dbReference type="InterPro" id="IPR016130">
    <property type="entry name" value="Tyr_Pase_AS"/>
</dbReference>
<feature type="domain" description="Tyrosine-protein phosphatase" evidence="4">
    <location>
        <begin position="135"/>
        <end position="257"/>
    </location>
</feature>
<evidence type="ECO:0000313" key="8">
    <source>
        <dbReference type="Proteomes" id="UP000268014"/>
    </source>
</evidence>
<dbReference type="InterPro" id="IPR000242">
    <property type="entry name" value="PTP_cat"/>
</dbReference>
<dbReference type="PROSITE" id="PS50020">
    <property type="entry name" value="WW_DOMAIN_2"/>
    <property type="match status" value="1"/>
</dbReference>
<dbReference type="EMBL" id="UZAF01016617">
    <property type="protein sequence ID" value="VDO31198.1"/>
    <property type="molecule type" value="Genomic_DNA"/>
</dbReference>
<evidence type="ECO:0000259" key="5">
    <source>
        <dbReference type="PROSITE" id="PS50056"/>
    </source>
</evidence>
<feature type="compositionally biased region" description="Acidic residues" evidence="2">
    <location>
        <begin position="656"/>
        <end position="701"/>
    </location>
</feature>
<dbReference type="PROSITE" id="PS50137">
    <property type="entry name" value="DS_RBD"/>
    <property type="match status" value="1"/>
</dbReference>
<dbReference type="PANTHER" id="PTHR13482">
    <property type="entry name" value="MICRORNA PROCESSOR COMPLEX SUBUNIT DGCR8"/>
    <property type="match status" value="1"/>
</dbReference>
<dbReference type="Gene3D" id="3.90.190.10">
    <property type="entry name" value="Protein tyrosine phosphatase superfamily"/>
    <property type="match status" value="2"/>
</dbReference>
<dbReference type="GO" id="GO:0031053">
    <property type="term" value="P:primary miRNA processing"/>
    <property type="evidence" value="ECO:0007669"/>
    <property type="project" value="InterPro"/>
</dbReference>
<dbReference type="InterPro" id="IPR013854">
    <property type="entry name" value="TF_AP2_C"/>
</dbReference>
<feature type="region of interest" description="Disordered" evidence="2">
    <location>
        <begin position="35"/>
        <end position="68"/>
    </location>
</feature>